<dbReference type="EnsemblMetazoa" id="ISCW004312-RA">
    <property type="protein sequence ID" value="ISCW004312-PA"/>
    <property type="gene ID" value="ISCW004312"/>
</dbReference>
<dbReference type="PaxDb" id="6945-B7PF00"/>
<name>B7PF00_IXOSC</name>
<dbReference type="Proteomes" id="UP000001555">
    <property type="component" value="Unassembled WGS sequence"/>
</dbReference>
<organism>
    <name type="scientific">Ixodes scapularis</name>
    <name type="common">Black-legged tick</name>
    <name type="synonym">Deer tick</name>
    <dbReference type="NCBI Taxonomy" id="6945"/>
    <lineage>
        <taxon>Eukaryota</taxon>
        <taxon>Metazoa</taxon>
        <taxon>Ecdysozoa</taxon>
        <taxon>Arthropoda</taxon>
        <taxon>Chelicerata</taxon>
        <taxon>Arachnida</taxon>
        <taxon>Acari</taxon>
        <taxon>Parasitiformes</taxon>
        <taxon>Ixodida</taxon>
        <taxon>Ixodoidea</taxon>
        <taxon>Ixodidae</taxon>
        <taxon>Ixodinae</taxon>
        <taxon>Ixodes</taxon>
    </lineage>
</organism>
<dbReference type="EMBL" id="ABJB011052960">
    <property type="status" value="NOT_ANNOTATED_CDS"/>
    <property type="molecule type" value="Genomic_DNA"/>
</dbReference>
<dbReference type="InParanoid" id="B7PF00"/>
<reference evidence="2" key="2">
    <citation type="submission" date="2020-05" db="UniProtKB">
        <authorList>
            <consortium name="EnsemblMetazoa"/>
        </authorList>
    </citation>
    <scope>IDENTIFICATION</scope>
    <source>
        <strain evidence="2">wikel</strain>
    </source>
</reference>
<evidence type="ECO:0000313" key="3">
    <source>
        <dbReference type="Proteomes" id="UP000001555"/>
    </source>
</evidence>
<dbReference type="HOGENOM" id="CLU_2925161_0_0_1"/>
<evidence type="ECO:0000313" key="2">
    <source>
        <dbReference type="EnsemblMetazoa" id="ISCW004312-PA"/>
    </source>
</evidence>
<dbReference type="VEuPathDB" id="VectorBase:ISCW004312"/>
<dbReference type="EMBL" id="DS698761">
    <property type="protein sequence ID" value="EEC05172.1"/>
    <property type="molecule type" value="Genomic_DNA"/>
</dbReference>
<dbReference type="VEuPathDB" id="VectorBase:ISCI004312"/>
<dbReference type="AlphaFoldDB" id="B7PF00"/>
<keyword evidence="3" id="KW-1185">Reference proteome</keyword>
<protein>
    <submittedName>
        <fullName evidence="1 2">Uncharacterized protein</fullName>
    </submittedName>
</protein>
<reference evidence="1 3" key="1">
    <citation type="submission" date="2008-03" db="EMBL/GenBank/DDBJ databases">
        <title>Annotation of Ixodes scapularis.</title>
        <authorList>
            <consortium name="Ixodes scapularis Genome Project Consortium"/>
            <person name="Caler E."/>
            <person name="Hannick L.I."/>
            <person name="Bidwell S."/>
            <person name="Joardar V."/>
            <person name="Thiagarajan M."/>
            <person name="Amedeo P."/>
            <person name="Galinsky K.J."/>
            <person name="Schobel S."/>
            <person name="Inman J."/>
            <person name="Hostetler J."/>
            <person name="Miller J."/>
            <person name="Hammond M."/>
            <person name="Megy K."/>
            <person name="Lawson D."/>
            <person name="Kodira C."/>
            <person name="Sutton G."/>
            <person name="Meyer J."/>
            <person name="Hill C.A."/>
            <person name="Birren B."/>
            <person name="Nene V."/>
            <person name="Collins F."/>
            <person name="Alarcon-Chaidez F."/>
            <person name="Wikel S."/>
            <person name="Strausberg R."/>
        </authorList>
    </citation>
    <scope>NUCLEOTIDE SEQUENCE [LARGE SCALE GENOMIC DNA]</scope>
    <source>
        <strain evidence="3">Wikel</strain>
        <strain evidence="1">Wikel colony</strain>
    </source>
</reference>
<sequence>MSLTYGANAFLLVFQFCSISPDSIRGHASYEAANGPMRRPTKYAQRRRAHVWFRSTLCNIV</sequence>
<evidence type="ECO:0000313" key="1">
    <source>
        <dbReference type="EMBL" id="EEC05172.1"/>
    </source>
</evidence>
<gene>
    <name evidence="1" type="ORF">IscW_ISCW004312</name>
</gene>
<accession>B7PF00</accession>
<proteinExistence type="predicted"/>